<name>A0A182YJ47_ANOST</name>
<reference evidence="2" key="1">
    <citation type="journal article" date="2014" name="Genome Biol.">
        <title>Genome analysis of a major urban malaria vector mosquito, Anopheles stephensi.</title>
        <authorList>
            <person name="Jiang X."/>
            <person name="Peery A."/>
            <person name="Hall A.B."/>
            <person name="Sharma A."/>
            <person name="Chen X.G."/>
            <person name="Waterhouse R.M."/>
            <person name="Komissarov A."/>
            <person name="Riehle M.M."/>
            <person name="Shouche Y."/>
            <person name="Sharakhova M.V."/>
            <person name="Lawson D."/>
            <person name="Pakpour N."/>
            <person name="Arensburger P."/>
            <person name="Davidson V.L."/>
            <person name="Eiglmeier K."/>
            <person name="Emrich S."/>
            <person name="George P."/>
            <person name="Kennedy R.C."/>
            <person name="Mane S.P."/>
            <person name="Maslen G."/>
            <person name="Oringanje C."/>
            <person name="Qi Y."/>
            <person name="Settlage R."/>
            <person name="Tojo M."/>
            <person name="Tubio J.M."/>
            <person name="Unger M.F."/>
            <person name="Wang B."/>
            <person name="Vernick K.D."/>
            <person name="Ribeiro J.M."/>
            <person name="James A.A."/>
            <person name="Michel K."/>
            <person name="Riehle M.A."/>
            <person name="Luckhart S."/>
            <person name="Sharakhov I.V."/>
            <person name="Tu Z."/>
        </authorList>
    </citation>
    <scope>NUCLEOTIDE SEQUENCE [LARGE SCALE GENOMIC DNA]</scope>
    <source>
        <strain evidence="2">Indian</strain>
    </source>
</reference>
<dbReference type="VEuPathDB" id="VectorBase:ASTEI08483"/>
<dbReference type="AlphaFoldDB" id="A0A182YJ47"/>
<evidence type="ECO:0000313" key="1">
    <source>
        <dbReference type="EnsemblMetazoa" id="ASTEI08483-PA"/>
    </source>
</evidence>
<dbReference type="EnsemblMetazoa" id="ASTEI08483-RA">
    <property type="protein sequence ID" value="ASTEI08483-PA"/>
    <property type="gene ID" value="ASTEI08483"/>
</dbReference>
<evidence type="ECO:0000313" key="2">
    <source>
        <dbReference type="Proteomes" id="UP000076408"/>
    </source>
</evidence>
<protein>
    <submittedName>
        <fullName evidence="1">Uncharacterized protein</fullName>
    </submittedName>
</protein>
<reference evidence="1" key="2">
    <citation type="submission" date="2020-05" db="UniProtKB">
        <authorList>
            <consortium name="EnsemblMetazoa"/>
        </authorList>
    </citation>
    <scope>IDENTIFICATION</scope>
    <source>
        <strain evidence="1">Indian</strain>
    </source>
</reference>
<accession>A0A182YJ47</accession>
<dbReference type="Proteomes" id="UP000076408">
    <property type="component" value="Unassembled WGS sequence"/>
</dbReference>
<proteinExistence type="predicted"/>
<sequence>MQINCVIDFDDPSTTKPPSLAKSAVLAALEEEEREKSRGTGKYCQSTYRSTDPDAAKCNKFA</sequence>
<organism evidence="1 2">
    <name type="scientific">Anopheles stephensi</name>
    <name type="common">Indo-Pakistan malaria mosquito</name>
    <dbReference type="NCBI Taxonomy" id="30069"/>
    <lineage>
        <taxon>Eukaryota</taxon>
        <taxon>Metazoa</taxon>
        <taxon>Ecdysozoa</taxon>
        <taxon>Arthropoda</taxon>
        <taxon>Hexapoda</taxon>
        <taxon>Insecta</taxon>
        <taxon>Pterygota</taxon>
        <taxon>Neoptera</taxon>
        <taxon>Endopterygota</taxon>
        <taxon>Diptera</taxon>
        <taxon>Nematocera</taxon>
        <taxon>Culicoidea</taxon>
        <taxon>Culicidae</taxon>
        <taxon>Anophelinae</taxon>
        <taxon>Anopheles</taxon>
    </lineage>
</organism>
<keyword evidence="2" id="KW-1185">Reference proteome</keyword>